<sequence>MTIAFQFLLYFFVFVSSVMAVGVPVVYATVDDSAQVRRFVGVSSTTWFVLLILVTVTTFFVV</sequence>
<evidence type="ECO:0000256" key="11">
    <source>
        <dbReference type="SAM" id="Phobius"/>
    </source>
</evidence>
<protein>
    <recommendedName>
        <fullName evidence="10">Photosystem II reaction center protein Z</fullName>
    </recommendedName>
</protein>
<evidence type="ECO:0000256" key="9">
    <source>
        <dbReference type="ARBA" id="ARBA00023276"/>
    </source>
</evidence>
<comment type="caution">
    <text evidence="12">The sequence shown here is derived from an EMBL/GenBank/DDBJ whole genome shotgun (WGS) entry which is preliminary data.</text>
</comment>
<dbReference type="AlphaFoldDB" id="A0A2W1JMP9"/>
<proteinExistence type="inferred from homology"/>
<evidence type="ECO:0000313" key="12">
    <source>
        <dbReference type="EMBL" id="PZD72162.1"/>
    </source>
</evidence>
<keyword evidence="9 10" id="KW-0604">Photosystem II</keyword>
<evidence type="ECO:0000256" key="6">
    <source>
        <dbReference type="ARBA" id="ARBA00022989"/>
    </source>
</evidence>
<dbReference type="GO" id="GO:0042549">
    <property type="term" value="P:photosystem II stabilization"/>
    <property type="evidence" value="ECO:0007669"/>
    <property type="project" value="InterPro"/>
</dbReference>
<dbReference type="SUPFAM" id="SSF161055">
    <property type="entry name" value="PsbZ-like"/>
    <property type="match status" value="1"/>
</dbReference>
<evidence type="ECO:0000256" key="3">
    <source>
        <dbReference type="ARBA" id="ARBA00022469"/>
    </source>
</evidence>
<evidence type="ECO:0000256" key="1">
    <source>
        <dbReference type="ARBA" id="ARBA00004370"/>
    </source>
</evidence>
<gene>
    <name evidence="12" type="primary">psbZ</name>
    <name evidence="12" type="ORF">C1752_04023</name>
</gene>
<accession>A0A2W1JMP9</accession>
<dbReference type="Pfam" id="PF01737">
    <property type="entry name" value="Ycf9"/>
    <property type="match status" value="1"/>
</dbReference>
<keyword evidence="8 11" id="KW-0472">Membrane</keyword>
<evidence type="ECO:0000313" key="13">
    <source>
        <dbReference type="Proteomes" id="UP000248857"/>
    </source>
</evidence>
<keyword evidence="3 10" id="KW-0674">Reaction center</keyword>
<feature type="transmembrane region" description="Helical" evidence="11">
    <location>
        <begin position="39"/>
        <end position="61"/>
    </location>
</feature>
<comment type="similarity">
    <text evidence="2 10">Belongs to the PsbZ family.</text>
</comment>
<comment type="function">
    <text evidence="10">Controls the interaction of photosystem II (PSII) cores with the light-harvesting antenna, regulates electron flow through the 2 photosystem reaction centers. PSII is a light-driven water plastoquinone oxidoreductase, using light energy to abstract electrons from H(2)O, generating a proton gradient subsequently used for ATP formation.</text>
</comment>
<keyword evidence="13" id="KW-1185">Reference proteome</keyword>
<dbReference type="GO" id="GO:0015979">
    <property type="term" value="P:photosynthesis"/>
    <property type="evidence" value="ECO:0007669"/>
    <property type="project" value="UniProtKB-KW"/>
</dbReference>
<dbReference type="InterPro" id="IPR002644">
    <property type="entry name" value="PSII_PsbZ"/>
</dbReference>
<dbReference type="RefSeq" id="WP_110987427.1">
    <property type="nucleotide sequence ID" value="NZ_CAWNWM010000012.1"/>
</dbReference>
<dbReference type="InterPro" id="IPR036512">
    <property type="entry name" value="PSII_PsbZ_sf"/>
</dbReference>
<evidence type="ECO:0000256" key="5">
    <source>
        <dbReference type="ARBA" id="ARBA00022692"/>
    </source>
</evidence>
<feature type="transmembrane region" description="Helical" evidence="11">
    <location>
        <begin position="7"/>
        <end position="27"/>
    </location>
</feature>
<organism evidence="12 13">
    <name type="scientific">Acaryochloris thomasi RCC1774</name>
    <dbReference type="NCBI Taxonomy" id="1764569"/>
    <lineage>
        <taxon>Bacteria</taxon>
        <taxon>Bacillati</taxon>
        <taxon>Cyanobacteriota</taxon>
        <taxon>Cyanophyceae</taxon>
        <taxon>Acaryochloridales</taxon>
        <taxon>Acaryochloridaceae</taxon>
        <taxon>Acaryochloris</taxon>
        <taxon>Acaryochloris thomasi</taxon>
    </lineage>
</organism>
<comment type="subcellular location">
    <subcellularLocation>
        <location evidence="1">Membrane</location>
    </subcellularLocation>
</comment>
<evidence type="ECO:0000256" key="10">
    <source>
        <dbReference type="RuleBase" id="RU003472"/>
    </source>
</evidence>
<keyword evidence="6 11" id="KW-1133">Transmembrane helix</keyword>
<reference evidence="12 13" key="1">
    <citation type="journal article" date="2018" name="Sci. Rep.">
        <title>A novel species of the marine cyanobacterium Acaryochloris with a unique pigment content and lifestyle.</title>
        <authorList>
            <person name="Partensky F."/>
            <person name="Six C."/>
            <person name="Ratin M."/>
            <person name="Garczarek L."/>
            <person name="Vaulot D."/>
            <person name="Probert I."/>
            <person name="Calteau A."/>
            <person name="Gourvil P."/>
            <person name="Marie D."/>
            <person name="Grebert T."/>
            <person name="Bouchier C."/>
            <person name="Le Panse S."/>
            <person name="Gachenot M."/>
            <person name="Rodriguez F."/>
            <person name="Garrido J.L."/>
        </authorList>
    </citation>
    <scope>NUCLEOTIDE SEQUENCE [LARGE SCALE GENOMIC DNA]</scope>
    <source>
        <strain evidence="12 13">RCC1774</strain>
    </source>
</reference>
<keyword evidence="7 10" id="KW-0793">Thylakoid</keyword>
<dbReference type="EMBL" id="PQWO01000012">
    <property type="protein sequence ID" value="PZD72162.1"/>
    <property type="molecule type" value="Genomic_DNA"/>
</dbReference>
<dbReference type="NCBIfam" id="TIGR03043">
    <property type="entry name" value="PS_II_psbZ"/>
    <property type="match status" value="1"/>
</dbReference>
<dbReference type="Proteomes" id="UP000248857">
    <property type="component" value="Unassembled WGS sequence"/>
</dbReference>
<evidence type="ECO:0000256" key="7">
    <source>
        <dbReference type="ARBA" id="ARBA00023078"/>
    </source>
</evidence>
<evidence type="ECO:0000256" key="2">
    <source>
        <dbReference type="ARBA" id="ARBA00008367"/>
    </source>
</evidence>
<evidence type="ECO:0000256" key="4">
    <source>
        <dbReference type="ARBA" id="ARBA00022531"/>
    </source>
</evidence>
<dbReference type="GO" id="GO:0009539">
    <property type="term" value="C:photosystem II reaction center"/>
    <property type="evidence" value="ECO:0007669"/>
    <property type="project" value="InterPro"/>
</dbReference>
<keyword evidence="4 10" id="KW-0602">Photosynthesis</keyword>
<evidence type="ECO:0000256" key="8">
    <source>
        <dbReference type="ARBA" id="ARBA00023136"/>
    </source>
</evidence>
<dbReference type="Gene3D" id="1.10.287.740">
    <property type="entry name" value="Photosystem II PsbZ, reaction centre"/>
    <property type="match status" value="1"/>
</dbReference>
<name>A0A2W1JMP9_9CYAN</name>
<keyword evidence="5 10" id="KW-0812">Transmembrane</keyword>